<dbReference type="InterPro" id="IPR001453">
    <property type="entry name" value="MoaB/Mog_dom"/>
</dbReference>
<dbReference type="Proteomes" id="UP000614609">
    <property type="component" value="Unassembled WGS sequence"/>
</dbReference>
<evidence type="ECO:0000313" key="3">
    <source>
        <dbReference type="EMBL" id="MBP1955360.1"/>
    </source>
</evidence>
<name>A0A830G204_9EURY</name>
<keyword evidence="4" id="KW-1185">Reference proteome</keyword>
<dbReference type="SMART" id="SM00852">
    <property type="entry name" value="MoCF_biosynth"/>
    <property type="match status" value="1"/>
</dbReference>
<reference evidence="2" key="2">
    <citation type="submission" date="2020-09" db="EMBL/GenBank/DDBJ databases">
        <authorList>
            <person name="Sun Q."/>
            <person name="Ohkuma M."/>
        </authorList>
    </citation>
    <scope>NUCLEOTIDE SEQUENCE</scope>
    <source>
        <strain evidence="2">JCM 16108</strain>
    </source>
</reference>
<sequence>MDVAILTVGDELLAGDTENTNATWLGRQLSARGASVRRVLVVPDERETIADYVREWRDAYDAVIVTGGLGGTHDDVTMDAVADAAGVDLHVPDEAREAVERAARAYRDANPEEAERFELDLDVEAWATVPEGARVIPNEPGLSPGAKVGDVDDGGEGAIYVFPGVPDEVHAMFDLVAEDFGGDVVSEITYTSAPEGAIGPDLAAVRDAYDVVVGSYPSGEGPNRLKVTGEDPDEVADALAALEDRVEHPSD</sequence>
<reference evidence="2" key="1">
    <citation type="journal article" date="2014" name="Int. J. Syst. Evol. Microbiol.">
        <title>Complete genome sequence of Corynebacterium casei LMG S-19264T (=DSM 44701T), isolated from a smear-ripened cheese.</title>
        <authorList>
            <consortium name="US DOE Joint Genome Institute (JGI-PGF)"/>
            <person name="Walter F."/>
            <person name="Albersmeier A."/>
            <person name="Kalinowski J."/>
            <person name="Ruckert C."/>
        </authorList>
    </citation>
    <scope>NUCLEOTIDE SEQUENCE</scope>
    <source>
        <strain evidence="2">JCM 16108</strain>
    </source>
</reference>
<dbReference type="Pfam" id="PF24102">
    <property type="entry name" value="FLAD1_M"/>
    <property type="match status" value="1"/>
</dbReference>
<dbReference type="AlphaFoldDB" id="A0A830G204"/>
<comment type="caution">
    <text evidence="2">The sequence shown here is derived from an EMBL/GenBank/DDBJ whole genome shotgun (WGS) entry which is preliminary data.</text>
</comment>
<reference evidence="3" key="3">
    <citation type="submission" date="2021-03" db="EMBL/GenBank/DDBJ databases">
        <title>Genomic Encyclopedia of Type Strains, Phase IV (KMG-IV): sequencing the most valuable type-strain genomes for metagenomic binning, comparative biology and taxonomic classification.</title>
        <authorList>
            <person name="Goeker M."/>
        </authorList>
    </citation>
    <scope>NUCLEOTIDE SEQUENCE</scope>
    <source>
        <strain evidence="3">DSM 22443</strain>
    </source>
</reference>
<evidence type="ECO:0000313" key="2">
    <source>
        <dbReference type="EMBL" id="GGM71785.1"/>
    </source>
</evidence>
<evidence type="ECO:0000259" key="1">
    <source>
        <dbReference type="SMART" id="SM00852"/>
    </source>
</evidence>
<dbReference type="InterPro" id="IPR050101">
    <property type="entry name" value="CinA"/>
</dbReference>
<organism evidence="2 4">
    <name type="scientific">Halarchaeum rubridurum</name>
    <dbReference type="NCBI Taxonomy" id="489911"/>
    <lineage>
        <taxon>Archaea</taxon>
        <taxon>Methanobacteriati</taxon>
        <taxon>Methanobacteriota</taxon>
        <taxon>Stenosarchaea group</taxon>
        <taxon>Halobacteria</taxon>
        <taxon>Halobacteriales</taxon>
        <taxon>Halobacteriaceae</taxon>
    </lineage>
</organism>
<protein>
    <submittedName>
        <fullName evidence="2">Competence damage-inducible protein A</fullName>
    </submittedName>
    <submittedName>
        <fullName evidence="3">Molybdenum cofactor synthesis domain-containing protein</fullName>
    </submittedName>
</protein>
<proteinExistence type="predicted"/>
<evidence type="ECO:0000313" key="4">
    <source>
        <dbReference type="Proteomes" id="UP000614609"/>
    </source>
</evidence>
<dbReference type="OrthoDB" id="372037at2157"/>
<dbReference type="InterPro" id="IPR036425">
    <property type="entry name" value="MoaB/Mog-like_dom_sf"/>
</dbReference>
<dbReference type="PANTHER" id="PTHR13939">
    <property type="entry name" value="NICOTINAMIDE-NUCLEOTIDE AMIDOHYDROLASE PNCC"/>
    <property type="match status" value="1"/>
</dbReference>
<dbReference type="EMBL" id="JAGGKO010000004">
    <property type="protein sequence ID" value="MBP1955360.1"/>
    <property type="molecule type" value="Genomic_DNA"/>
</dbReference>
<dbReference type="EMBL" id="BMOO01000005">
    <property type="protein sequence ID" value="GGM71785.1"/>
    <property type="molecule type" value="Genomic_DNA"/>
</dbReference>
<dbReference type="Proteomes" id="UP000765891">
    <property type="component" value="Unassembled WGS sequence"/>
</dbReference>
<dbReference type="SUPFAM" id="SSF53218">
    <property type="entry name" value="Molybdenum cofactor biosynthesis proteins"/>
    <property type="match status" value="1"/>
</dbReference>
<gene>
    <name evidence="2" type="ORF">GCM10009017_22140</name>
    <name evidence="3" type="ORF">J2752_002283</name>
</gene>
<dbReference type="PANTHER" id="PTHR13939:SF0">
    <property type="entry name" value="NMN AMIDOHYDROLASE-LIKE PROTEIN YFAY"/>
    <property type="match status" value="1"/>
</dbReference>
<dbReference type="InterPro" id="IPR056596">
    <property type="entry name" value="FLAD1_M"/>
</dbReference>
<dbReference type="Gene3D" id="3.40.980.10">
    <property type="entry name" value="MoaB/Mog-like domain"/>
    <property type="match status" value="1"/>
</dbReference>
<accession>A0A830G204</accession>
<dbReference type="CDD" id="cd00885">
    <property type="entry name" value="cinA"/>
    <property type="match status" value="1"/>
</dbReference>
<dbReference type="RefSeq" id="WP_188872677.1">
    <property type="nucleotide sequence ID" value="NZ_BMOO01000005.1"/>
</dbReference>
<feature type="domain" description="MoaB/Mog" evidence="1">
    <location>
        <begin position="4"/>
        <end position="183"/>
    </location>
</feature>
<dbReference type="Pfam" id="PF00994">
    <property type="entry name" value="MoCF_biosynth"/>
    <property type="match status" value="1"/>
</dbReference>